<comment type="caution">
    <text evidence="1">The sequence shown here is derived from an EMBL/GenBank/DDBJ whole genome shotgun (WGS) entry which is preliminary data.</text>
</comment>
<dbReference type="AlphaFoldDB" id="A0A5C8I8A9"/>
<evidence type="ECO:0000313" key="1">
    <source>
        <dbReference type="EMBL" id="TXK14930.1"/>
    </source>
</evidence>
<accession>A0A5C8I8A9</accession>
<reference evidence="1 2" key="1">
    <citation type="submission" date="2019-08" db="EMBL/GenBank/DDBJ databases">
        <authorList>
            <person name="Dong K."/>
        </authorList>
    </citation>
    <scope>NUCLEOTIDE SEQUENCE [LARGE SCALE GENOMIC DNA]</scope>
    <source>
        <strain evidence="1 2">K-1</strain>
    </source>
</reference>
<proteinExistence type="predicted"/>
<dbReference type="RefSeq" id="WP_028496370.1">
    <property type="nucleotide sequence ID" value="NZ_BKAH01000003.1"/>
</dbReference>
<sequence length="152" mass="16333">MVTLLLDSTQLEVVLSAAERALAFRRGSVKVARTQIRKVQLTDDAWTWLRGVASPGTHVRGVVAMGTWRAAGASDFVVVRGHRPAVVIDIEGESEFQRLVLTTRHALALVQALQLETDAEPTDVVDIVTGAIPTAAPRPKAPRARRPAPATA</sequence>
<keyword evidence="2" id="KW-1185">Reference proteome</keyword>
<dbReference type="OrthoDB" id="530515at2"/>
<dbReference type="EMBL" id="VRSX01000001">
    <property type="protein sequence ID" value="TXK14930.1"/>
    <property type="molecule type" value="Genomic_DNA"/>
</dbReference>
<protein>
    <submittedName>
        <fullName evidence="1">Uncharacterized protein</fullName>
    </submittedName>
</protein>
<name>A0A5C8I8A9_9MICO</name>
<gene>
    <name evidence="1" type="ORF">FVP74_00435</name>
</gene>
<organism evidence="1 2">
    <name type="scientific">Microbacterium saccharophilum</name>
    <dbReference type="NCBI Taxonomy" id="1213358"/>
    <lineage>
        <taxon>Bacteria</taxon>
        <taxon>Bacillati</taxon>
        <taxon>Actinomycetota</taxon>
        <taxon>Actinomycetes</taxon>
        <taxon>Micrococcales</taxon>
        <taxon>Microbacteriaceae</taxon>
        <taxon>Microbacterium</taxon>
    </lineage>
</organism>
<evidence type="ECO:0000313" key="2">
    <source>
        <dbReference type="Proteomes" id="UP000321949"/>
    </source>
</evidence>
<dbReference type="Proteomes" id="UP000321949">
    <property type="component" value="Unassembled WGS sequence"/>
</dbReference>